<dbReference type="PROSITE" id="PS01124">
    <property type="entry name" value="HTH_ARAC_FAMILY_2"/>
    <property type="match status" value="1"/>
</dbReference>
<dbReference type="InterPro" id="IPR018062">
    <property type="entry name" value="HTH_AraC-typ_CS"/>
</dbReference>
<evidence type="ECO:0000313" key="6">
    <source>
        <dbReference type="Proteomes" id="UP001060164"/>
    </source>
</evidence>
<evidence type="ECO:0000256" key="1">
    <source>
        <dbReference type="ARBA" id="ARBA00023015"/>
    </source>
</evidence>
<dbReference type="SUPFAM" id="SSF51215">
    <property type="entry name" value="Regulatory protein AraC"/>
    <property type="match status" value="1"/>
</dbReference>
<accession>A0ABY5VJZ7</accession>
<gene>
    <name evidence="5" type="ORF">NQ502_05505</name>
</gene>
<dbReference type="InterPro" id="IPR018060">
    <property type="entry name" value="HTH_AraC"/>
</dbReference>
<keyword evidence="6" id="KW-1185">Reference proteome</keyword>
<dbReference type="SUPFAM" id="SSF46689">
    <property type="entry name" value="Homeodomain-like"/>
    <property type="match status" value="2"/>
</dbReference>
<name>A0ABY5VJZ7_9FIRM</name>
<dbReference type="PANTHER" id="PTHR43280">
    <property type="entry name" value="ARAC-FAMILY TRANSCRIPTIONAL REGULATOR"/>
    <property type="match status" value="1"/>
</dbReference>
<keyword evidence="2" id="KW-0238">DNA-binding</keyword>
<dbReference type="PROSITE" id="PS00041">
    <property type="entry name" value="HTH_ARAC_FAMILY_1"/>
    <property type="match status" value="1"/>
</dbReference>
<evidence type="ECO:0000259" key="4">
    <source>
        <dbReference type="PROSITE" id="PS01124"/>
    </source>
</evidence>
<dbReference type="Pfam" id="PF12833">
    <property type="entry name" value="HTH_18"/>
    <property type="match status" value="1"/>
</dbReference>
<dbReference type="PANTHER" id="PTHR43280:SF28">
    <property type="entry name" value="HTH-TYPE TRANSCRIPTIONAL ACTIVATOR RHAS"/>
    <property type="match status" value="1"/>
</dbReference>
<dbReference type="SMART" id="SM00342">
    <property type="entry name" value="HTH_ARAC"/>
    <property type="match status" value="1"/>
</dbReference>
<dbReference type="InterPro" id="IPR014710">
    <property type="entry name" value="RmlC-like_jellyroll"/>
</dbReference>
<dbReference type="Gene3D" id="2.60.120.10">
    <property type="entry name" value="Jelly Rolls"/>
    <property type="match status" value="1"/>
</dbReference>
<organism evidence="5 6">
    <name type="scientific">Ruminococcus gauvreauii</name>
    <dbReference type="NCBI Taxonomy" id="438033"/>
    <lineage>
        <taxon>Bacteria</taxon>
        <taxon>Bacillati</taxon>
        <taxon>Bacillota</taxon>
        <taxon>Clostridia</taxon>
        <taxon>Eubacteriales</taxon>
        <taxon>Oscillospiraceae</taxon>
        <taxon>Ruminococcus</taxon>
    </lineage>
</organism>
<reference evidence="5" key="1">
    <citation type="journal article" date="2022" name="Cell">
        <title>Design, construction, and in vivo augmentation of a complex gut microbiome.</title>
        <authorList>
            <person name="Cheng A.G."/>
            <person name="Ho P.Y."/>
            <person name="Aranda-Diaz A."/>
            <person name="Jain S."/>
            <person name="Yu F.B."/>
            <person name="Meng X."/>
            <person name="Wang M."/>
            <person name="Iakiviak M."/>
            <person name="Nagashima K."/>
            <person name="Zhao A."/>
            <person name="Murugkar P."/>
            <person name="Patil A."/>
            <person name="Atabakhsh K."/>
            <person name="Weakley A."/>
            <person name="Yan J."/>
            <person name="Brumbaugh A.R."/>
            <person name="Higginbottom S."/>
            <person name="Dimas A."/>
            <person name="Shiver A.L."/>
            <person name="Deutschbauer A."/>
            <person name="Neff N."/>
            <person name="Sonnenburg J.L."/>
            <person name="Huang K.C."/>
            <person name="Fischbach M.A."/>
        </authorList>
    </citation>
    <scope>NUCLEOTIDE SEQUENCE</scope>
    <source>
        <strain evidence="5">DSM 19829</strain>
    </source>
</reference>
<dbReference type="InterPro" id="IPR037923">
    <property type="entry name" value="HTH-like"/>
</dbReference>
<dbReference type="Pfam" id="PF02311">
    <property type="entry name" value="AraC_binding"/>
    <property type="match status" value="1"/>
</dbReference>
<dbReference type="Proteomes" id="UP001060164">
    <property type="component" value="Chromosome"/>
</dbReference>
<dbReference type="EMBL" id="CP102290">
    <property type="protein sequence ID" value="UWP60493.1"/>
    <property type="molecule type" value="Genomic_DNA"/>
</dbReference>
<dbReference type="RefSeq" id="WP_028530096.1">
    <property type="nucleotide sequence ID" value="NZ_CABLBR010000042.1"/>
</dbReference>
<dbReference type="InterPro" id="IPR009057">
    <property type="entry name" value="Homeodomain-like_sf"/>
</dbReference>
<dbReference type="InterPro" id="IPR003313">
    <property type="entry name" value="AraC-bd"/>
</dbReference>
<evidence type="ECO:0000256" key="2">
    <source>
        <dbReference type="ARBA" id="ARBA00023125"/>
    </source>
</evidence>
<proteinExistence type="predicted"/>
<evidence type="ECO:0000313" key="5">
    <source>
        <dbReference type="EMBL" id="UWP60493.1"/>
    </source>
</evidence>
<evidence type="ECO:0000256" key="3">
    <source>
        <dbReference type="ARBA" id="ARBA00023163"/>
    </source>
</evidence>
<sequence length="319" mass="37372">MTQKAQISGKSQYPYKKFKVYDSTPISVEMWNDQKSVEMHCHRFYEFTLITKGSCIHNYRGVQVPLIPGDIFMIEPNQPHGYEIQAQVSIINCLFYPEQLSYENNQMLQSTRMGEKSEDIKRQWEELLQYVSLEDTGTESNVRQANLNAQGIIHLNSTELSYVESLLREMVREQENKEINLEYAKSAYLQLILVTLSRVQIRRAEKINHHSNQKKDMIFDALVYIEEHLDEKIDFSSLAEQSFMSPSYFRSIFKDVTGLTPVDYLNRMRIVKSLEYLELDKSTIADAAARVGIFDSNYYSRMFKKVMGYSPKYFKSIRD</sequence>
<keyword evidence="3" id="KW-0804">Transcription</keyword>
<feature type="domain" description="HTH araC/xylS-type" evidence="4">
    <location>
        <begin position="219"/>
        <end position="317"/>
    </location>
</feature>
<keyword evidence="1" id="KW-0805">Transcription regulation</keyword>
<dbReference type="Gene3D" id="1.10.10.60">
    <property type="entry name" value="Homeodomain-like"/>
    <property type="match status" value="2"/>
</dbReference>
<protein>
    <submittedName>
        <fullName evidence="5">AraC family transcriptional regulator</fullName>
    </submittedName>
</protein>